<evidence type="ECO:0000313" key="2">
    <source>
        <dbReference type="EMBL" id="KXI29058.1"/>
    </source>
</evidence>
<gene>
    <name evidence="2" type="ORF">AX660_12910</name>
</gene>
<name>A0A136A1E0_9ALTE</name>
<organism evidence="2 3">
    <name type="scientific">Paraglaciecola hydrolytica</name>
    <dbReference type="NCBI Taxonomy" id="1799789"/>
    <lineage>
        <taxon>Bacteria</taxon>
        <taxon>Pseudomonadati</taxon>
        <taxon>Pseudomonadota</taxon>
        <taxon>Gammaproteobacteria</taxon>
        <taxon>Alteromonadales</taxon>
        <taxon>Alteromonadaceae</taxon>
        <taxon>Paraglaciecola</taxon>
    </lineage>
</organism>
<dbReference type="RefSeq" id="WP_068376061.1">
    <property type="nucleotide sequence ID" value="NZ_LSNE01000005.1"/>
</dbReference>
<keyword evidence="1" id="KW-0732">Signal</keyword>
<feature type="signal peptide" evidence="1">
    <location>
        <begin position="1"/>
        <end position="22"/>
    </location>
</feature>
<dbReference type="EMBL" id="LSNE01000005">
    <property type="protein sequence ID" value="KXI29058.1"/>
    <property type="molecule type" value="Genomic_DNA"/>
</dbReference>
<keyword evidence="3" id="KW-1185">Reference proteome</keyword>
<dbReference type="Pfam" id="PF11949">
    <property type="entry name" value="DUF3466"/>
    <property type="match status" value="1"/>
</dbReference>
<reference evidence="3" key="1">
    <citation type="submission" date="2016-02" db="EMBL/GenBank/DDBJ databases">
        <authorList>
            <person name="Schultz-Johansen M."/>
            <person name="Glaring M.A."/>
            <person name="Bech P.K."/>
            <person name="Stougaard P."/>
        </authorList>
    </citation>
    <scope>NUCLEOTIDE SEQUENCE [LARGE SCALE GENOMIC DNA]</scope>
    <source>
        <strain evidence="3">S66</strain>
    </source>
</reference>
<dbReference type="AlphaFoldDB" id="A0A136A1E0"/>
<comment type="caution">
    <text evidence="2">The sequence shown here is derived from an EMBL/GenBank/DDBJ whole genome shotgun (WGS) entry which is preliminary data.</text>
</comment>
<evidence type="ECO:0000256" key="1">
    <source>
        <dbReference type="SAM" id="SignalP"/>
    </source>
</evidence>
<feature type="chain" id="PRO_5007469251" description="DUF3466 family protein" evidence="1">
    <location>
        <begin position="23"/>
        <end position="559"/>
    </location>
</feature>
<protein>
    <recommendedName>
        <fullName evidence="4">DUF3466 family protein</fullName>
    </recommendedName>
</protein>
<accession>A0A136A1E0</accession>
<dbReference type="STRING" id="1799789.AX660_12910"/>
<dbReference type="Proteomes" id="UP000070299">
    <property type="component" value="Unassembled WGS sequence"/>
</dbReference>
<dbReference type="OrthoDB" id="6219137at2"/>
<evidence type="ECO:0008006" key="4">
    <source>
        <dbReference type="Google" id="ProtNLM"/>
    </source>
</evidence>
<dbReference type="InterPro" id="IPR022562">
    <property type="entry name" value="DUF3466"/>
</dbReference>
<evidence type="ECO:0000313" key="3">
    <source>
        <dbReference type="Proteomes" id="UP000070299"/>
    </source>
</evidence>
<sequence>MKKTRLAAILSLSLLSVTAANAAQYSVVELAVTDKGISTFPTDISNSGEVSVNVQNLYSPIIDVSLINFELESLINNLTDIDAAKAGNLNTTDYLLLYTFITSNRESQFFQQIAQVNSYLSTENNSTLLPAFDLINADSGLYERSTNTTVRGLNDAGYSVGVAQGGFYKLPYTFADEASTETTFVLNDFYSRGFAQLNGNIIELPPIETTAGGLSDAFDINVNNQVVGYGTTELVAESFQTGVDNCADETVRGDIPQASCIRSLSVSLSSSVGQIAQRRGLIWQLDDQGNIISTKELGLLLTVEDDDSKIYSSRAVAINDNGIAVGESPAIYKETTFLTTAAAIYIGDQVSTINYDDETLSSTATDINNQDLVVGYITKRINGYTRKKFFVHDINTDITTYPNDFFLGSSSTANSINNNGLVVGYAEYESSLSNRRNAGFLYNNNDKSFTDLASLLACDSPYIIQQANAINDNNEIAATAVKKGPARNVKGEIILDADGVEVQTDVVVAVKLVPIPGGVVDQCDVVDNENRDRQGAGLSWLILLSLFGFGCRKLRFKAK</sequence>
<proteinExistence type="predicted"/>